<evidence type="ECO:0000256" key="1">
    <source>
        <dbReference type="SAM" id="MobiDB-lite"/>
    </source>
</evidence>
<sequence>MSLEKLLTVTDLAEILGRSTGTIKNQHSKNPSRLPPVCRIPGAGRLLWRRADVESWLQLYVVQLDLIDSAGPVKKRKPGRPRKSERMTQRGGTEIAGKSAGLDHNVVSAFLDQFILRSRPKWDEVTDEFDLADIYPWRFGLRLSVASRPLLQIEDSQDPLLIVSPGQLGNSLRYIFNGAHTGRLKREFFRTEGMRDEWLGEAREGHTFEKSLEKELLDAGWTVRRGIGFPELLRRNLPTDPGDIDLFAWRTDRNQVLIVECKDLSLARNYSEVASQLSEYQGEDIKGKPDKLKRHLKRVALAQENLADLARFTSIKDPELVSWLVFSGASPVAYAQSQIAALQGTHVGRSNDLLKY</sequence>
<evidence type="ECO:0000313" key="3">
    <source>
        <dbReference type="Proteomes" id="UP000242849"/>
    </source>
</evidence>
<protein>
    <submittedName>
        <fullName evidence="2">Uncharacterized protein</fullName>
    </submittedName>
</protein>
<dbReference type="SUPFAM" id="SSF46955">
    <property type="entry name" value="Putative DNA-binding domain"/>
    <property type="match status" value="1"/>
</dbReference>
<reference evidence="3" key="1">
    <citation type="submission" date="2016-10" db="EMBL/GenBank/DDBJ databases">
        <authorList>
            <person name="Varghese N."/>
            <person name="Submissions S."/>
        </authorList>
    </citation>
    <scope>NUCLEOTIDE SEQUENCE [LARGE SCALE GENOMIC DNA]</scope>
    <source>
        <strain evidence="3">DSM 12111</strain>
    </source>
</reference>
<proteinExistence type="predicted"/>
<feature type="region of interest" description="Disordered" evidence="1">
    <location>
        <begin position="72"/>
        <end position="95"/>
    </location>
</feature>
<dbReference type="Proteomes" id="UP000242849">
    <property type="component" value="Unassembled WGS sequence"/>
</dbReference>
<organism evidence="2 3">
    <name type="scientific">Pseudomonas anguilliseptica</name>
    <dbReference type="NCBI Taxonomy" id="53406"/>
    <lineage>
        <taxon>Bacteria</taxon>
        <taxon>Pseudomonadati</taxon>
        <taxon>Pseudomonadota</taxon>
        <taxon>Gammaproteobacteria</taxon>
        <taxon>Pseudomonadales</taxon>
        <taxon>Pseudomonadaceae</taxon>
        <taxon>Pseudomonas</taxon>
    </lineage>
</organism>
<dbReference type="InterPro" id="IPR009061">
    <property type="entry name" value="DNA-bd_dom_put_sf"/>
</dbReference>
<dbReference type="EMBL" id="FNSC01000001">
    <property type="protein sequence ID" value="SED56914.1"/>
    <property type="molecule type" value="Genomic_DNA"/>
</dbReference>
<keyword evidence="3" id="KW-1185">Reference proteome</keyword>
<accession>A0A1H5BS78</accession>
<name>A0A1H5BS78_PSEAG</name>
<dbReference type="AlphaFoldDB" id="A0A1H5BS78"/>
<evidence type="ECO:0000313" key="2">
    <source>
        <dbReference type="EMBL" id="SED56914.1"/>
    </source>
</evidence>
<gene>
    <name evidence="2" type="ORF">SAMN05421553_2896</name>
</gene>
<dbReference type="STRING" id="53406.SAMN05421553_2896"/>
<dbReference type="RefSeq" id="WP_208600179.1">
    <property type="nucleotide sequence ID" value="NZ_FNSC01000001.1"/>
</dbReference>